<dbReference type="InterPro" id="IPR000109">
    <property type="entry name" value="POT_fam"/>
</dbReference>
<comment type="subcellular location">
    <subcellularLocation>
        <location evidence="1">Membrane</location>
        <topology evidence="1">Multi-pass membrane protein</topology>
    </subcellularLocation>
</comment>
<keyword evidence="5 8" id="KW-1133">Transmembrane helix</keyword>
<feature type="transmembrane region" description="Helical" evidence="8">
    <location>
        <begin position="402"/>
        <end position="425"/>
    </location>
</feature>
<feature type="non-terminal residue" evidence="9">
    <location>
        <position position="1"/>
    </location>
</feature>
<evidence type="ECO:0000256" key="1">
    <source>
        <dbReference type="ARBA" id="ARBA00004141"/>
    </source>
</evidence>
<keyword evidence="6 8" id="KW-0472">Membrane</keyword>
<dbReference type="EMBL" id="BTRK01000005">
    <property type="protein sequence ID" value="GMR53789.1"/>
    <property type="molecule type" value="Genomic_DNA"/>
</dbReference>
<dbReference type="Proteomes" id="UP001328107">
    <property type="component" value="Unassembled WGS sequence"/>
</dbReference>
<feature type="transmembrane region" description="Helical" evidence="8">
    <location>
        <begin position="192"/>
        <end position="211"/>
    </location>
</feature>
<accession>A0AAN5I6Z3</accession>
<sequence length="519" mass="58189">YFSINAGSLFALGLIPFLRGGIQCFGRDCFPLAFGVPGLLMLVSFLIFIAGWKEYKKVPPSRQNIALTVAKCIGTALKRRYTTRERLEEDVDWLEYALPEYTREMIHSVRSFIDVAIIFMPLVLFWALFDQQASTWVIQAQCMNCRVGPLTLMAEQMSFINPLLIIILVPLFEVLIYPCLKRLISVTPLRKMAFGGLLSSLSFLVAGLLQFEVNKSIPVIPQSDQISLWTIDDLPVMNTSGHYFLLEGRERLMRATEYSIGGELIDMRRYSGKGVVVKGRKGGNTILPFQVQKPMRTMIIYMIVEEEKSIYNTTLKMMNSKGEAINTYQLVTSNASDDTSYIEIKLPIISDGKIDLRYGKNLIYRKVIEFGMGSVLVAYFEGTEMKLLNVVEENGMNLLWTIPQYILITMGEILISVTGLEFAYSQASADMKSVLQAVFLSSVCLGNVIDMGISGSHIIGDPSLEFFLYAALMLAVMIIFILLANRYKYKDMRAEESGSECGRKKGGNALPLASTDTPL</sequence>
<name>A0AAN5I6Z3_9BILA</name>
<feature type="transmembrane region" description="Helical" evidence="8">
    <location>
        <begin position="30"/>
        <end position="52"/>
    </location>
</feature>
<comment type="similarity">
    <text evidence="2">Belongs to the major facilitator superfamily. Proton-dependent oligopeptide transporter (POT/PTR) (TC 2.A.17) family.</text>
</comment>
<keyword evidence="4" id="KW-0571">Peptide transport</keyword>
<keyword evidence="4" id="KW-0653">Protein transport</keyword>
<dbReference type="InterPro" id="IPR036259">
    <property type="entry name" value="MFS_trans_sf"/>
</dbReference>
<keyword evidence="4" id="KW-0813">Transport</keyword>
<evidence type="ECO:0000256" key="5">
    <source>
        <dbReference type="ARBA" id="ARBA00022989"/>
    </source>
</evidence>
<dbReference type="PANTHER" id="PTHR11654">
    <property type="entry name" value="OLIGOPEPTIDE TRANSPORTER-RELATED"/>
    <property type="match status" value="1"/>
</dbReference>
<evidence type="ECO:0000256" key="4">
    <source>
        <dbReference type="ARBA" id="ARBA00022856"/>
    </source>
</evidence>
<evidence type="ECO:0000256" key="3">
    <source>
        <dbReference type="ARBA" id="ARBA00022692"/>
    </source>
</evidence>
<dbReference type="Pfam" id="PF00854">
    <property type="entry name" value="PTR2"/>
    <property type="match status" value="2"/>
</dbReference>
<dbReference type="AlphaFoldDB" id="A0AAN5I6Z3"/>
<proteinExistence type="inferred from homology"/>
<evidence type="ECO:0000256" key="6">
    <source>
        <dbReference type="ARBA" id="ARBA00023136"/>
    </source>
</evidence>
<evidence type="ECO:0000256" key="2">
    <source>
        <dbReference type="ARBA" id="ARBA00005982"/>
    </source>
</evidence>
<feature type="transmembrane region" description="Helical" evidence="8">
    <location>
        <begin position="159"/>
        <end position="180"/>
    </location>
</feature>
<keyword evidence="10" id="KW-1185">Reference proteome</keyword>
<reference evidence="10" key="1">
    <citation type="submission" date="2022-10" db="EMBL/GenBank/DDBJ databases">
        <title>Genome assembly of Pristionchus species.</title>
        <authorList>
            <person name="Yoshida K."/>
            <person name="Sommer R.J."/>
        </authorList>
    </citation>
    <scope>NUCLEOTIDE SEQUENCE [LARGE SCALE GENOMIC DNA]</scope>
    <source>
        <strain evidence="10">RS5460</strain>
    </source>
</reference>
<feature type="transmembrane region" description="Helical" evidence="8">
    <location>
        <begin position="437"/>
        <end position="460"/>
    </location>
</feature>
<evidence type="ECO:0000313" key="9">
    <source>
        <dbReference type="EMBL" id="GMR53789.1"/>
    </source>
</evidence>
<dbReference type="GO" id="GO:0015833">
    <property type="term" value="P:peptide transport"/>
    <property type="evidence" value="ECO:0007669"/>
    <property type="project" value="UniProtKB-KW"/>
</dbReference>
<dbReference type="GO" id="GO:0022857">
    <property type="term" value="F:transmembrane transporter activity"/>
    <property type="evidence" value="ECO:0007669"/>
    <property type="project" value="InterPro"/>
</dbReference>
<evidence type="ECO:0000256" key="7">
    <source>
        <dbReference type="SAM" id="MobiDB-lite"/>
    </source>
</evidence>
<dbReference type="GO" id="GO:0016020">
    <property type="term" value="C:membrane"/>
    <property type="evidence" value="ECO:0007669"/>
    <property type="project" value="UniProtKB-SubCell"/>
</dbReference>
<feature type="transmembrane region" description="Helical" evidence="8">
    <location>
        <begin position="111"/>
        <end position="129"/>
    </location>
</feature>
<organism evidence="9 10">
    <name type="scientific">Pristionchus mayeri</name>
    <dbReference type="NCBI Taxonomy" id="1317129"/>
    <lineage>
        <taxon>Eukaryota</taxon>
        <taxon>Metazoa</taxon>
        <taxon>Ecdysozoa</taxon>
        <taxon>Nematoda</taxon>
        <taxon>Chromadorea</taxon>
        <taxon>Rhabditida</taxon>
        <taxon>Rhabditina</taxon>
        <taxon>Diplogasteromorpha</taxon>
        <taxon>Diplogasteroidea</taxon>
        <taxon>Neodiplogasteridae</taxon>
        <taxon>Pristionchus</taxon>
    </lineage>
</organism>
<feature type="transmembrane region" description="Helical" evidence="8">
    <location>
        <begin position="466"/>
        <end position="484"/>
    </location>
</feature>
<gene>
    <name evidence="9" type="ORF">PMAYCL1PPCAC_23984</name>
</gene>
<evidence type="ECO:0000256" key="8">
    <source>
        <dbReference type="SAM" id="Phobius"/>
    </source>
</evidence>
<evidence type="ECO:0008006" key="11">
    <source>
        <dbReference type="Google" id="ProtNLM"/>
    </source>
</evidence>
<comment type="caution">
    <text evidence="9">The sequence shown here is derived from an EMBL/GenBank/DDBJ whole genome shotgun (WGS) entry which is preliminary data.</text>
</comment>
<keyword evidence="3 8" id="KW-0812">Transmembrane</keyword>
<evidence type="ECO:0000313" key="10">
    <source>
        <dbReference type="Proteomes" id="UP001328107"/>
    </source>
</evidence>
<feature type="region of interest" description="Disordered" evidence="7">
    <location>
        <begin position="498"/>
        <end position="519"/>
    </location>
</feature>
<dbReference type="Gene3D" id="1.20.1250.20">
    <property type="entry name" value="MFS general substrate transporter like domains"/>
    <property type="match status" value="2"/>
</dbReference>
<protein>
    <recommendedName>
        <fullName evidence="11">Membrane transporter</fullName>
    </recommendedName>
</protein>